<dbReference type="Proteomes" id="UP000308267">
    <property type="component" value="Unassembled WGS sequence"/>
</dbReference>
<proteinExistence type="predicted"/>
<dbReference type="EMBL" id="SJOL01005103">
    <property type="protein sequence ID" value="TGZ70819.1"/>
    <property type="molecule type" value="Genomic_DNA"/>
</dbReference>
<keyword evidence="1" id="KW-0472">Membrane</keyword>
<comment type="caution">
    <text evidence="2">The sequence shown here is derived from an EMBL/GenBank/DDBJ whole genome shotgun (WGS) entry which is preliminary data.</text>
</comment>
<feature type="transmembrane region" description="Helical" evidence="1">
    <location>
        <begin position="21"/>
        <end position="41"/>
    </location>
</feature>
<evidence type="ECO:0000313" key="2">
    <source>
        <dbReference type="EMBL" id="TGZ70819.1"/>
    </source>
</evidence>
<keyword evidence="1" id="KW-1133">Transmembrane helix</keyword>
<dbReference type="AlphaFoldDB" id="A0A4S2M820"/>
<protein>
    <submittedName>
        <fullName evidence="2">Uncharacterized protein</fullName>
    </submittedName>
</protein>
<name>A0A4S2M820_OPIFE</name>
<reference evidence="2 3" key="1">
    <citation type="journal article" date="2019" name="BMC Genomics">
        <title>New insights from Opisthorchis felineus genome: update on genomics of the epidemiologically important liver flukes.</title>
        <authorList>
            <person name="Ershov N.I."/>
            <person name="Mordvinov V.A."/>
            <person name="Prokhortchouk E.B."/>
            <person name="Pakharukova M.Y."/>
            <person name="Gunbin K.V."/>
            <person name="Ustyantsev K."/>
            <person name="Genaev M.A."/>
            <person name="Blinov A.G."/>
            <person name="Mazur A."/>
            <person name="Boulygina E."/>
            <person name="Tsygankova S."/>
            <person name="Khrameeva E."/>
            <person name="Chekanov N."/>
            <person name="Fan G."/>
            <person name="Xiao A."/>
            <person name="Zhang H."/>
            <person name="Xu X."/>
            <person name="Yang H."/>
            <person name="Solovyev V."/>
            <person name="Lee S.M."/>
            <person name="Liu X."/>
            <person name="Afonnikov D.A."/>
            <person name="Skryabin K.G."/>
        </authorList>
    </citation>
    <scope>NUCLEOTIDE SEQUENCE [LARGE SCALE GENOMIC DNA]</scope>
    <source>
        <strain evidence="2">AK-0245</strain>
        <tissue evidence="2">Whole organism</tissue>
    </source>
</reference>
<organism evidence="2 3">
    <name type="scientific">Opisthorchis felineus</name>
    <dbReference type="NCBI Taxonomy" id="147828"/>
    <lineage>
        <taxon>Eukaryota</taxon>
        <taxon>Metazoa</taxon>
        <taxon>Spiralia</taxon>
        <taxon>Lophotrochozoa</taxon>
        <taxon>Platyhelminthes</taxon>
        <taxon>Trematoda</taxon>
        <taxon>Digenea</taxon>
        <taxon>Opisthorchiida</taxon>
        <taxon>Opisthorchiata</taxon>
        <taxon>Opisthorchiidae</taxon>
        <taxon>Opisthorchis</taxon>
    </lineage>
</organism>
<evidence type="ECO:0000313" key="3">
    <source>
        <dbReference type="Proteomes" id="UP000308267"/>
    </source>
</evidence>
<gene>
    <name evidence="2" type="ORF">CRM22_002989</name>
</gene>
<accession>A0A4S2M820</accession>
<keyword evidence="3" id="KW-1185">Reference proteome</keyword>
<evidence type="ECO:0000256" key="1">
    <source>
        <dbReference type="SAM" id="Phobius"/>
    </source>
</evidence>
<keyword evidence="1" id="KW-0812">Transmembrane</keyword>
<sequence length="100" mass="11360">MSRDPRPSASSRSTLRPFTPFISVSIELLFTVQLFVFGSFLNPGLDDSGSYEPLGEVVWLHSRPVRVVLDREFMQGENFDPGWSWRLKSGFHSANLNVSR</sequence>